<dbReference type="AlphaFoldDB" id="A0A235BZL8"/>
<evidence type="ECO:0000313" key="3">
    <source>
        <dbReference type="EMBL" id="OYD17237.1"/>
    </source>
</evidence>
<protein>
    <submittedName>
        <fullName evidence="3">Epimerase</fullName>
    </submittedName>
</protein>
<dbReference type="InterPro" id="IPR036291">
    <property type="entry name" value="NAD(P)-bd_dom_sf"/>
</dbReference>
<gene>
    <name evidence="3" type="ORF">CH333_01470</name>
</gene>
<dbReference type="EMBL" id="NOZQ01000027">
    <property type="protein sequence ID" value="OYD17237.1"/>
    <property type="molecule type" value="Genomic_DNA"/>
</dbReference>
<dbReference type="Gene3D" id="3.40.50.720">
    <property type="entry name" value="NAD(P)-binding Rossmann-like Domain"/>
    <property type="match status" value="1"/>
</dbReference>
<name>A0A235BZL8_UNCW3</name>
<proteinExistence type="predicted"/>
<evidence type="ECO:0000313" key="4">
    <source>
        <dbReference type="Proteomes" id="UP000215215"/>
    </source>
</evidence>
<dbReference type="PRINTS" id="PR01713">
    <property type="entry name" value="NUCEPIMERASE"/>
</dbReference>
<comment type="caution">
    <text evidence="3">The sequence shown here is derived from an EMBL/GenBank/DDBJ whole genome shotgun (WGS) entry which is preliminary data.</text>
</comment>
<accession>A0A235BZL8</accession>
<keyword evidence="1" id="KW-0520">NAD</keyword>
<dbReference type="Pfam" id="PF16363">
    <property type="entry name" value="GDP_Man_Dehyd"/>
    <property type="match status" value="1"/>
</dbReference>
<evidence type="ECO:0000259" key="2">
    <source>
        <dbReference type="Pfam" id="PF16363"/>
    </source>
</evidence>
<organism evidence="3 4">
    <name type="scientific">candidate division WOR-3 bacterium JGI_Cruoil_03_44_89</name>
    <dbReference type="NCBI Taxonomy" id="1973748"/>
    <lineage>
        <taxon>Bacteria</taxon>
        <taxon>Bacteria division WOR-3</taxon>
    </lineage>
</organism>
<dbReference type="SUPFAM" id="SSF51735">
    <property type="entry name" value="NAD(P)-binding Rossmann-fold domains"/>
    <property type="match status" value="1"/>
</dbReference>
<dbReference type="InterPro" id="IPR016040">
    <property type="entry name" value="NAD(P)-bd_dom"/>
</dbReference>
<sequence length="320" mass="36746">MTILVTGGAGFIGSHLCDRLLEMGERVLCLDNFNDYYDPKLKEANIREAKENPSFNLVRGDILDRELVEEIFSNYRIEKVAHLAAIAGVRPSILSPQRYIDTDVKGTVNLLEVSRRYNIKNFIFGSSSSVYGIKEKITFNEENPTDRQISPYAAAKKSAELFCRVYHHLYEMPITILRFFTVYGPRQRPDMAIRKFTELMMNGKPIQIFGDGTSKRDYTYIGDIIDGVFNALQRKFDFEIINLGDSKIIELKELVAIISEELGIEPKVEQLPPQPGDVPITYADIGKAKKLLDYKPKVYIREGIRRFIEWERSNLKDKQC</sequence>
<feature type="domain" description="NAD(P)-binding" evidence="2">
    <location>
        <begin position="4"/>
        <end position="306"/>
    </location>
</feature>
<dbReference type="Gene3D" id="3.90.25.10">
    <property type="entry name" value="UDP-galactose 4-epimerase, domain 1"/>
    <property type="match status" value="1"/>
</dbReference>
<evidence type="ECO:0000256" key="1">
    <source>
        <dbReference type="ARBA" id="ARBA00023027"/>
    </source>
</evidence>
<dbReference type="Proteomes" id="UP000215215">
    <property type="component" value="Unassembled WGS sequence"/>
</dbReference>
<dbReference type="PANTHER" id="PTHR43574">
    <property type="entry name" value="EPIMERASE-RELATED"/>
    <property type="match status" value="1"/>
</dbReference>
<reference evidence="3 4" key="1">
    <citation type="submission" date="2017-07" db="EMBL/GenBank/DDBJ databases">
        <title>Recovery of genomes from metagenomes via a dereplication, aggregation, and scoring strategy.</title>
        <authorList>
            <person name="Sieber C.M."/>
            <person name="Probst A.J."/>
            <person name="Sharrar A."/>
            <person name="Thomas B.C."/>
            <person name="Hess M."/>
            <person name="Tringe S.G."/>
            <person name="Banfield J.F."/>
        </authorList>
    </citation>
    <scope>NUCLEOTIDE SEQUENCE [LARGE SCALE GENOMIC DNA]</scope>
    <source>
        <strain evidence="3">JGI_Cruoil_03_44_89</strain>
    </source>
</reference>